<sequence length="472" mass="52238">MINRISLIAILLLNILIGIFSQNAFSATSDKDQEKLPYTPVVTPNGSTLPGTRDEDGSKVFRLTVDECKHEIAPGMVINAWCYSGQTPGPTIEAVEGDHVKIYVTNKLPEITAVHWHGVLLPNGMDGVSGLTQKPIQPGETFLYEFTLKQHGTQMYHSHGDEMVQIGLGTMGFFIIHPKHREKKIDRDFAIFLNEWFVSPATVTPDVSVMTDFNIFTFNSRAFPGTEPLVVKTGDRVRIRIGNVGQESHPIHLHGFNFKVVATDGGDIPESAQWPETTVVVFPGQTRDVEFIADTPGDWALHCHRRHHPMNAMGHDIPNMIGVSQKGEEEKIRELLSEYMAMGETGMHEMMGMGMAGPENTLPMMGGEGQFGPVGMGGMFTVLKVRDHLTDDKNPGLYEHPKGTVADKVGPLVVDQRGEPRMKEGKTKEYVCPMHPQEHQSHPGKCPKCGMNLKPATETKEGSSKEHDNHTH</sequence>
<evidence type="ECO:0000313" key="9">
    <source>
        <dbReference type="EMBL" id="KKW08365.1"/>
    </source>
</evidence>
<evidence type="ECO:0000256" key="3">
    <source>
        <dbReference type="ARBA" id="ARBA00023008"/>
    </source>
</evidence>
<dbReference type="Pfam" id="PF07732">
    <property type="entry name" value="Cu-oxidase_3"/>
    <property type="match status" value="1"/>
</dbReference>
<evidence type="ECO:0000256" key="5">
    <source>
        <dbReference type="SAM" id="SignalP"/>
    </source>
</evidence>
<dbReference type="InterPro" id="IPR045087">
    <property type="entry name" value="Cu-oxidase_fam"/>
</dbReference>
<comment type="caution">
    <text evidence="9">The sequence shown here is derived from an EMBL/GenBank/DDBJ whole genome shotgun (WGS) entry which is preliminary data.</text>
</comment>
<reference evidence="9 10" key="1">
    <citation type="journal article" date="2015" name="Nature">
        <title>rRNA introns, odd ribosomes, and small enigmatic genomes across a large radiation of phyla.</title>
        <authorList>
            <person name="Brown C.T."/>
            <person name="Hug L.A."/>
            <person name="Thomas B.C."/>
            <person name="Sharon I."/>
            <person name="Castelle C.J."/>
            <person name="Singh A."/>
            <person name="Wilkins M.J."/>
            <person name="Williams K.H."/>
            <person name="Banfield J.F."/>
        </authorList>
    </citation>
    <scope>NUCLEOTIDE SEQUENCE [LARGE SCALE GENOMIC DNA]</scope>
</reference>
<evidence type="ECO:0000259" key="7">
    <source>
        <dbReference type="Pfam" id="PF07732"/>
    </source>
</evidence>
<dbReference type="PATRIC" id="fig|1618669.3.peg.400"/>
<dbReference type="PANTHER" id="PTHR11709:SF394">
    <property type="entry name" value="FI03373P-RELATED"/>
    <property type="match status" value="1"/>
</dbReference>
<keyword evidence="3" id="KW-0186">Copper</keyword>
<protein>
    <submittedName>
        <fullName evidence="9">Multicopper oxidase</fullName>
    </submittedName>
</protein>
<feature type="region of interest" description="Disordered" evidence="4">
    <location>
        <begin position="36"/>
        <end position="55"/>
    </location>
</feature>
<dbReference type="PANTHER" id="PTHR11709">
    <property type="entry name" value="MULTI-COPPER OXIDASE"/>
    <property type="match status" value="1"/>
</dbReference>
<evidence type="ECO:0000313" key="10">
    <source>
        <dbReference type="Proteomes" id="UP000033965"/>
    </source>
</evidence>
<evidence type="ECO:0000256" key="1">
    <source>
        <dbReference type="ARBA" id="ARBA00022723"/>
    </source>
</evidence>
<dbReference type="InterPro" id="IPR002355">
    <property type="entry name" value="Cu_oxidase_Cu_BS"/>
</dbReference>
<dbReference type="Gene3D" id="2.60.40.420">
    <property type="entry name" value="Cupredoxins - blue copper proteins"/>
    <property type="match status" value="1"/>
</dbReference>
<dbReference type="SUPFAM" id="SSF49503">
    <property type="entry name" value="Cupredoxins"/>
    <property type="match status" value="2"/>
</dbReference>
<dbReference type="PROSITE" id="PS00080">
    <property type="entry name" value="MULTICOPPER_OXIDASE2"/>
    <property type="match status" value="1"/>
</dbReference>
<feature type="compositionally biased region" description="Basic and acidic residues" evidence="4">
    <location>
        <begin position="457"/>
        <end position="472"/>
    </location>
</feature>
<accession>A0A0G1VPY5</accession>
<keyword evidence="2" id="KW-0560">Oxidoreductase</keyword>
<feature type="region of interest" description="Disordered" evidence="4">
    <location>
        <begin position="436"/>
        <end position="472"/>
    </location>
</feature>
<dbReference type="Pfam" id="PF19335">
    <property type="entry name" value="HMBD"/>
    <property type="match status" value="1"/>
</dbReference>
<name>A0A0G1VPY5_9BACT</name>
<evidence type="ECO:0000256" key="2">
    <source>
        <dbReference type="ARBA" id="ARBA00023002"/>
    </source>
</evidence>
<dbReference type="AlphaFoldDB" id="A0A0G1VPY5"/>
<keyword evidence="1" id="KW-0479">Metal-binding</keyword>
<dbReference type="EMBL" id="LCPZ01000011">
    <property type="protein sequence ID" value="KKW08365.1"/>
    <property type="molecule type" value="Genomic_DNA"/>
</dbReference>
<feature type="chain" id="PRO_5002540338" evidence="5">
    <location>
        <begin position="27"/>
        <end position="472"/>
    </location>
</feature>
<proteinExistence type="predicted"/>
<evidence type="ECO:0000259" key="6">
    <source>
        <dbReference type="Pfam" id="PF07731"/>
    </source>
</evidence>
<feature type="domain" description="Plastocyanin-like" evidence="6">
    <location>
        <begin position="209"/>
        <end position="315"/>
    </location>
</feature>
<organism evidence="9 10">
    <name type="scientific">Candidatus Kaiserbacteria bacterium GW2011_GWA2_49_19</name>
    <dbReference type="NCBI Taxonomy" id="1618669"/>
    <lineage>
        <taxon>Bacteria</taxon>
        <taxon>Candidatus Kaiseribacteriota</taxon>
    </lineage>
</organism>
<feature type="signal peptide" evidence="5">
    <location>
        <begin position="1"/>
        <end position="26"/>
    </location>
</feature>
<dbReference type="Pfam" id="PF07731">
    <property type="entry name" value="Cu-oxidase_2"/>
    <property type="match status" value="1"/>
</dbReference>
<dbReference type="CDD" id="cd13860">
    <property type="entry name" value="CuRO_1_2dMco_1"/>
    <property type="match status" value="1"/>
</dbReference>
<dbReference type="InterPro" id="IPR008972">
    <property type="entry name" value="Cupredoxin"/>
</dbReference>
<dbReference type="InterPro" id="IPR045800">
    <property type="entry name" value="HMBD"/>
</dbReference>
<feature type="domain" description="Heavy metal binding" evidence="8">
    <location>
        <begin position="430"/>
        <end position="456"/>
    </location>
</feature>
<evidence type="ECO:0000256" key="4">
    <source>
        <dbReference type="SAM" id="MobiDB-lite"/>
    </source>
</evidence>
<dbReference type="Proteomes" id="UP000033965">
    <property type="component" value="Unassembled WGS sequence"/>
</dbReference>
<dbReference type="GO" id="GO:0005507">
    <property type="term" value="F:copper ion binding"/>
    <property type="evidence" value="ECO:0007669"/>
    <property type="project" value="InterPro"/>
</dbReference>
<dbReference type="GO" id="GO:0016491">
    <property type="term" value="F:oxidoreductase activity"/>
    <property type="evidence" value="ECO:0007669"/>
    <property type="project" value="UniProtKB-KW"/>
</dbReference>
<dbReference type="InterPro" id="IPR011707">
    <property type="entry name" value="Cu-oxidase-like_N"/>
</dbReference>
<dbReference type="InterPro" id="IPR011706">
    <property type="entry name" value="Cu-oxidase_C"/>
</dbReference>
<feature type="domain" description="Plastocyanin-like" evidence="7">
    <location>
        <begin position="75"/>
        <end position="180"/>
    </location>
</feature>
<keyword evidence="5" id="KW-0732">Signal</keyword>
<gene>
    <name evidence="9" type="ORF">UY44_C0011G0001</name>
</gene>
<dbReference type="CDD" id="cd04202">
    <property type="entry name" value="CuRO_D2_2dMcoN_like"/>
    <property type="match status" value="1"/>
</dbReference>
<evidence type="ECO:0000259" key="8">
    <source>
        <dbReference type="Pfam" id="PF19335"/>
    </source>
</evidence>